<feature type="compositionally biased region" description="Polar residues" evidence="2">
    <location>
        <begin position="529"/>
        <end position="540"/>
    </location>
</feature>
<evidence type="ECO:0000313" key="4">
    <source>
        <dbReference type="EMBL" id="QNT78373.1"/>
    </source>
</evidence>
<sequence>MDAVDPSEQASLSAWFKGRTFRHFDRPIGPKALEELVRKLADPIQVSQHKFSPLIQFTQKTRHRRRSRPKEREICYPSHKDSAILGYYAYQLNEALTQYYKKEDLDKNIIAYRNLGKANNDFAAQARRFAEENKPAMIMTFDVKNFFGSLNHAKLKHRLQALLQAYGPAPLTPQGPTAPSTNPQTLSASPPLLPKDWYSVFRFTSQYHFVQLEDLKNTEPFVSRLSRRENFIGTIKELKEKGIPIYPNPGTRDPTKPDNKPLNSRERHGIPQGTPISAAFSNLYMMEFDKELKTYCTHLNALYLRYSDDILIICPHDPSASMEDITTTIIDNIRNTVLTLLAKEGLQCAEHKTDITQYGKTISESITQTPPYKSPFSPFKQAQYLGFILAEDGTTIRGSSIARQWRKLVPALKAFQRYSCNLKKKPPPKNGLPKNPSTKKLLKRFALIPIMVKIPSLKEEEPIKHKVRCYARNFPAYAWRSAKIFRDTGDTNEKISKQCRNFEKKFYAALHRAQRGENPFPSKKKRTHPSTALFTSHNPE</sequence>
<evidence type="ECO:0000259" key="3">
    <source>
        <dbReference type="PROSITE" id="PS50878"/>
    </source>
</evidence>
<keyword evidence="5" id="KW-1185">Reference proteome</keyword>
<protein>
    <submittedName>
        <fullName evidence="4">Reverse transcriptase</fullName>
    </submittedName>
</protein>
<comment type="similarity">
    <text evidence="1">Belongs to the bacterial reverse transcriptase family.</text>
</comment>
<dbReference type="PROSITE" id="PS50878">
    <property type="entry name" value="RT_POL"/>
    <property type="match status" value="1"/>
</dbReference>
<dbReference type="Proteomes" id="UP000516349">
    <property type="component" value="Chromosome"/>
</dbReference>
<keyword evidence="4" id="KW-0695">RNA-directed DNA polymerase</keyword>
<feature type="region of interest" description="Disordered" evidence="2">
    <location>
        <begin position="513"/>
        <end position="540"/>
    </location>
</feature>
<dbReference type="PANTHER" id="PTHR34047">
    <property type="entry name" value="NUCLEAR INTRON MATURASE 1, MITOCHONDRIAL-RELATED"/>
    <property type="match status" value="1"/>
</dbReference>
<feature type="region of interest" description="Disordered" evidence="2">
    <location>
        <begin position="243"/>
        <end position="271"/>
    </location>
</feature>
<dbReference type="GO" id="GO:0003964">
    <property type="term" value="F:RNA-directed DNA polymerase activity"/>
    <property type="evidence" value="ECO:0007669"/>
    <property type="project" value="UniProtKB-KW"/>
</dbReference>
<dbReference type="AlphaFoldDB" id="A0A7H1NRG3"/>
<accession>A0A7H1NRG3</accession>
<dbReference type="KEGG" id="ebla:JGUZn3_11460"/>
<gene>
    <name evidence="4" type="ORF">JGUZn3_11460</name>
</gene>
<reference evidence="4 5" key="1">
    <citation type="submission" date="2020-08" db="EMBL/GenBank/DDBJ databases">
        <title>Complete genome sequence of Entomobacter blattae G55GP.</title>
        <authorList>
            <person name="Poehlein A."/>
            <person name="Guzman J."/>
            <person name="Daniel R."/>
            <person name="Vilcinskas A."/>
        </authorList>
    </citation>
    <scope>NUCLEOTIDE SEQUENCE [LARGE SCALE GENOMIC DNA]</scope>
    <source>
        <strain evidence="4 5">G55GP</strain>
    </source>
</reference>
<dbReference type="RefSeq" id="WP_203414693.1">
    <property type="nucleotide sequence ID" value="NZ_CP060244.1"/>
</dbReference>
<dbReference type="InterPro" id="IPR051083">
    <property type="entry name" value="GrpII_Intron_Splice-Mob/Def"/>
</dbReference>
<name>A0A7H1NRG3_9PROT</name>
<dbReference type="PANTHER" id="PTHR34047:SF8">
    <property type="entry name" value="PROTEIN YKFC"/>
    <property type="match status" value="1"/>
</dbReference>
<dbReference type="SUPFAM" id="SSF56672">
    <property type="entry name" value="DNA/RNA polymerases"/>
    <property type="match status" value="1"/>
</dbReference>
<feature type="compositionally biased region" description="Basic and acidic residues" evidence="2">
    <location>
        <begin position="253"/>
        <end position="269"/>
    </location>
</feature>
<dbReference type="InterPro" id="IPR043502">
    <property type="entry name" value="DNA/RNA_pol_sf"/>
</dbReference>
<dbReference type="Pfam" id="PF00078">
    <property type="entry name" value="RVT_1"/>
    <property type="match status" value="1"/>
</dbReference>
<dbReference type="InterPro" id="IPR000477">
    <property type="entry name" value="RT_dom"/>
</dbReference>
<keyword evidence="4" id="KW-0808">Transferase</keyword>
<evidence type="ECO:0000256" key="1">
    <source>
        <dbReference type="ARBA" id="ARBA00034120"/>
    </source>
</evidence>
<organism evidence="4 5">
    <name type="scientific">Entomobacter blattae</name>
    <dbReference type="NCBI Taxonomy" id="2762277"/>
    <lineage>
        <taxon>Bacteria</taxon>
        <taxon>Pseudomonadati</taxon>
        <taxon>Pseudomonadota</taxon>
        <taxon>Alphaproteobacteria</taxon>
        <taxon>Acetobacterales</taxon>
        <taxon>Acetobacteraceae</taxon>
        <taxon>Entomobacter</taxon>
    </lineage>
</organism>
<dbReference type="EMBL" id="CP060244">
    <property type="protein sequence ID" value="QNT78373.1"/>
    <property type="molecule type" value="Genomic_DNA"/>
</dbReference>
<evidence type="ECO:0000313" key="5">
    <source>
        <dbReference type="Proteomes" id="UP000516349"/>
    </source>
</evidence>
<proteinExistence type="inferred from homology"/>
<feature type="domain" description="Reverse transcriptase" evidence="3">
    <location>
        <begin position="22"/>
        <end position="389"/>
    </location>
</feature>
<keyword evidence="4" id="KW-0548">Nucleotidyltransferase</keyword>
<evidence type="ECO:0000256" key="2">
    <source>
        <dbReference type="SAM" id="MobiDB-lite"/>
    </source>
</evidence>